<dbReference type="Proteomes" id="UP000183832">
    <property type="component" value="Unassembled WGS sequence"/>
</dbReference>
<protein>
    <submittedName>
        <fullName evidence="2">CLUMA_CG016452, isoform A</fullName>
    </submittedName>
</protein>
<dbReference type="InterPro" id="IPR032675">
    <property type="entry name" value="LRR_dom_sf"/>
</dbReference>
<evidence type="ECO:0000256" key="1">
    <source>
        <dbReference type="SAM" id="Phobius"/>
    </source>
</evidence>
<dbReference type="OrthoDB" id="7789549at2759"/>
<name>A0A1J1IXA2_9DIPT</name>
<gene>
    <name evidence="2" type="ORF">CLUMA_CG016452</name>
</gene>
<sequence length="234" mass="26709">MTVESKFIASIVTLLFSTFLLGNGLILDCQYTNVTAVTHNHIAGRNNSDVLGLLVENSGLMFLPQNIDNFFPNLESLNFRSASIQSLKSSDLNVFPNLIQIDFFSNLITQLDFHIFEENLKLRAIRFQSNPLNHIGHGVFDHLNELTSIHTQGTCHPLTITNNRNQVVSGIFNFFRQCPPTLEMMEREILTGRNFGRIVDEQIADQMNPLTLQVFQLRQELIQLEHRIAVLERN</sequence>
<keyword evidence="1" id="KW-1133">Transmembrane helix</keyword>
<keyword evidence="1" id="KW-0812">Transmembrane</keyword>
<keyword evidence="1" id="KW-0472">Membrane</keyword>
<feature type="transmembrane region" description="Helical" evidence="1">
    <location>
        <begin position="7"/>
        <end position="27"/>
    </location>
</feature>
<dbReference type="SUPFAM" id="SSF52058">
    <property type="entry name" value="L domain-like"/>
    <property type="match status" value="1"/>
</dbReference>
<organism evidence="2 3">
    <name type="scientific">Clunio marinus</name>
    <dbReference type="NCBI Taxonomy" id="568069"/>
    <lineage>
        <taxon>Eukaryota</taxon>
        <taxon>Metazoa</taxon>
        <taxon>Ecdysozoa</taxon>
        <taxon>Arthropoda</taxon>
        <taxon>Hexapoda</taxon>
        <taxon>Insecta</taxon>
        <taxon>Pterygota</taxon>
        <taxon>Neoptera</taxon>
        <taxon>Endopterygota</taxon>
        <taxon>Diptera</taxon>
        <taxon>Nematocera</taxon>
        <taxon>Chironomoidea</taxon>
        <taxon>Chironomidae</taxon>
        <taxon>Clunio</taxon>
    </lineage>
</organism>
<dbReference type="Gene3D" id="3.80.10.10">
    <property type="entry name" value="Ribonuclease Inhibitor"/>
    <property type="match status" value="1"/>
</dbReference>
<accession>A0A1J1IXA2</accession>
<dbReference type="AlphaFoldDB" id="A0A1J1IXA2"/>
<keyword evidence="3" id="KW-1185">Reference proteome</keyword>
<evidence type="ECO:0000313" key="2">
    <source>
        <dbReference type="EMBL" id="CRL03193.1"/>
    </source>
</evidence>
<reference evidence="2 3" key="1">
    <citation type="submission" date="2015-04" db="EMBL/GenBank/DDBJ databases">
        <authorList>
            <person name="Syromyatnikov M.Y."/>
            <person name="Popov V.N."/>
        </authorList>
    </citation>
    <scope>NUCLEOTIDE SEQUENCE [LARGE SCALE GENOMIC DNA]</scope>
</reference>
<evidence type="ECO:0000313" key="3">
    <source>
        <dbReference type="Proteomes" id="UP000183832"/>
    </source>
</evidence>
<dbReference type="EMBL" id="CVRI01000059">
    <property type="protein sequence ID" value="CRL03193.1"/>
    <property type="molecule type" value="Genomic_DNA"/>
</dbReference>
<proteinExistence type="predicted"/>